<evidence type="ECO:0000256" key="1">
    <source>
        <dbReference type="ARBA" id="ARBA00001936"/>
    </source>
</evidence>
<name>A0A6B2L1M7_9EUKA</name>
<dbReference type="GO" id="GO:0005739">
    <property type="term" value="C:mitochondrion"/>
    <property type="evidence" value="ECO:0007669"/>
    <property type="project" value="TreeGrafter"/>
</dbReference>
<dbReference type="PANTHER" id="PTHR10277">
    <property type="entry name" value="HOMOCITRATE SYNTHASE-RELATED"/>
    <property type="match status" value="1"/>
</dbReference>
<keyword evidence="8" id="KW-0460">Magnesium</keyword>
<dbReference type="UniPathway" id="UPA00033">
    <property type="reaction ID" value="UER00028"/>
</dbReference>
<evidence type="ECO:0000256" key="12">
    <source>
        <dbReference type="ARBA" id="ARBA00048363"/>
    </source>
</evidence>
<dbReference type="GO" id="GO:0004410">
    <property type="term" value="F:homocitrate synthase activity"/>
    <property type="evidence" value="ECO:0007669"/>
    <property type="project" value="UniProtKB-EC"/>
</dbReference>
<dbReference type="InterPro" id="IPR011872">
    <property type="entry name" value="Homocitrate_synth"/>
</dbReference>
<comment type="pathway">
    <text evidence="3">Amino-acid biosynthesis; L-lysine biosynthesis via AAA pathway; L-alpha-aminoadipate from 2-oxoglutarate: step 1/5.</text>
</comment>
<organism evidence="14">
    <name type="scientific">Arcella intermedia</name>
    <dbReference type="NCBI Taxonomy" id="1963864"/>
    <lineage>
        <taxon>Eukaryota</taxon>
        <taxon>Amoebozoa</taxon>
        <taxon>Tubulinea</taxon>
        <taxon>Elardia</taxon>
        <taxon>Arcellinida</taxon>
        <taxon>Sphaerothecina</taxon>
        <taxon>Arcellidae</taxon>
        <taxon>Arcella</taxon>
    </lineage>
</organism>
<dbReference type="PANTHER" id="PTHR10277:SF48">
    <property type="entry name" value="HOMOCITRATE SYNTHASE, CYTOSOLIC ISOZYME-RELATED"/>
    <property type="match status" value="1"/>
</dbReference>
<proteinExistence type="predicted"/>
<dbReference type="AlphaFoldDB" id="A0A6B2L1M7"/>
<dbReference type="EC" id="2.3.3.14" evidence="4"/>
<dbReference type="InterPro" id="IPR013785">
    <property type="entry name" value="Aldolase_TIM"/>
</dbReference>
<dbReference type="FunFam" id="1.10.238.260:FF:000002">
    <property type="entry name" value="Homocitrate synthase, mitochondrial"/>
    <property type="match status" value="1"/>
</dbReference>
<evidence type="ECO:0000256" key="3">
    <source>
        <dbReference type="ARBA" id="ARBA00004755"/>
    </source>
</evidence>
<dbReference type="Pfam" id="PF00682">
    <property type="entry name" value="HMGL-like"/>
    <property type="match status" value="1"/>
</dbReference>
<dbReference type="InterPro" id="IPR050073">
    <property type="entry name" value="2-IPM_HCS-like"/>
</dbReference>
<dbReference type="GO" id="GO:0019878">
    <property type="term" value="P:lysine biosynthetic process via aminoadipic acid"/>
    <property type="evidence" value="ECO:0007669"/>
    <property type="project" value="UniProtKB-UniPathway"/>
</dbReference>
<evidence type="ECO:0000256" key="2">
    <source>
        <dbReference type="ARBA" id="ARBA00001946"/>
    </source>
</evidence>
<dbReference type="InterPro" id="IPR048253">
    <property type="entry name" value="DRE_TIM_HCS_fun_bact"/>
</dbReference>
<dbReference type="CDD" id="cd07948">
    <property type="entry name" value="DRE_TIM_HCS"/>
    <property type="match status" value="1"/>
</dbReference>
<dbReference type="Pfam" id="PF04455">
    <property type="entry name" value="Saccharop_dh_N"/>
    <property type="match status" value="1"/>
</dbReference>
<dbReference type="InterPro" id="IPR043009">
    <property type="entry name" value="LOR/SDH_bifunc_enz_cons_dom_sf"/>
</dbReference>
<evidence type="ECO:0000256" key="11">
    <source>
        <dbReference type="ARBA" id="ARBA00023211"/>
    </source>
</evidence>
<dbReference type="NCBIfam" id="TIGR02146">
    <property type="entry name" value="LysS_fung_arch"/>
    <property type="match status" value="1"/>
</dbReference>
<keyword evidence="7" id="KW-0479">Metal-binding</keyword>
<keyword evidence="6" id="KW-0808">Transferase</keyword>
<dbReference type="Gene3D" id="3.20.20.70">
    <property type="entry name" value="Aldolase class I"/>
    <property type="match status" value="1"/>
</dbReference>
<evidence type="ECO:0000256" key="6">
    <source>
        <dbReference type="ARBA" id="ARBA00022679"/>
    </source>
</evidence>
<evidence type="ECO:0000256" key="7">
    <source>
        <dbReference type="ARBA" id="ARBA00022723"/>
    </source>
</evidence>
<comment type="catalytic activity">
    <reaction evidence="12">
        <text>acetyl-CoA + 2-oxoglutarate + H2O = (2R)-homocitrate + CoA + H(+)</text>
        <dbReference type="Rhea" id="RHEA:12929"/>
        <dbReference type="ChEBI" id="CHEBI:15377"/>
        <dbReference type="ChEBI" id="CHEBI:15378"/>
        <dbReference type="ChEBI" id="CHEBI:16810"/>
        <dbReference type="ChEBI" id="CHEBI:57287"/>
        <dbReference type="ChEBI" id="CHEBI:57288"/>
        <dbReference type="ChEBI" id="CHEBI:58884"/>
        <dbReference type="EC" id="2.3.3.14"/>
    </reaction>
    <physiologicalReaction direction="left-to-right" evidence="12">
        <dbReference type="Rhea" id="RHEA:12930"/>
    </physiologicalReaction>
</comment>
<comment type="cofactor">
    <cofactor evidence="1">
        <name>Mn(2+)</name>
        <dbReference type="ChEBI" id="CHEBI:29035"/>
    </cofactor>
</comment>
<dbReference type="InterPro" id="IPR000891">
    <property type="entry name" value="PYR_CT"/>
</dbReference>
<dbReference type="InterPro" id="IPR054691">
    <property type="entry name" value="LeuA/HCS_post-cat"/>
</dbReference>
<evidence type="ECO:0000256" key="10">
    <source>
        <dbReference type="ARBA" id="ARBA00023154"/>
    </source>
</evidence>
<keyword evidence="10" id="KW-0457">Lysine biosynthesis</keyword>
<dbReference type="GO" id="GO:0046872">
    <property type="term" value="F:metal ion binding"/>
    <property type="evidence" value="ECO:0007669"/>
    <property type="project" value="UniProtKB-KW"/>
</dbReference>
<dbReference type="InterPro" id="IPR007545">
    <property type="entry name" value="LOR/SDH_bifunc_enz_cons_dom"/>
</dbReference>
<evidence type="ECO:0000259" key="13">
    <source>
        <dbReference type="PROSITE" id="PS50991"/>
    </source>
</evidence>
<evidence type="ECO:0000256" key="8">
    <source>
        <dbReference type="ARBA" id="ARBA00022842"/>
    </source>
</evidence>
<evidence type="ECO:0000256" key="9">
    <source>
        <dbReference type="ARBA" id="ARBA00023027"/>
    </source>
</evidence>
<protein>
    <recommendedName>
        <fullName evidence="4">homocitrate synthase</fullName>
        <ecNumber evidence="4">2.3.3.14</ecNumber>
    </recommendedName>
</protein>
<dbReference type="Pfam" id="PF22617">
    <property type="entry name" value="HCS_D2"/>
    <property type="match status" value="1"/>
</dbReference>
<evidence type="ECO:0000313" key="14">
    <source>
        <dbReference type="EMBL" id="NDV30849.1"/>
    </source>
</evidence>
<feature type="domain" description="Pyruvate carboxyltransferase" evidence="13">
    <location>
        <begin position="1"/>
        <end position="250"/>
    </location>
</feature>
<accession>A0A6B2L1M7</accession>
<comment type="cofactor">
    <cofactor evidence="2">
        <name>Mg(2+)</name>
        <dbReference type="ChEBI" id="CHEBI:18420"/>
    </cofactor>
</comment>
<dbReference type="Gene3D" id="1.10.238.260">
    <property type="match status" value="1"/>
</dbReference>
<dbReference type="EMBL" id="GIBP01001880">
    <property type="protein sequence ID" value="NDV30849.1"/>
    <property type="molecule type" value="Transcribed_RNA"/>
</dbReference>
<keyword evidence="5" id="KW-0028">Amino-acid biosynthesis</keyword>
<sequence>MREGEQFSSCEFSHEDRVYIAKQLDRLGVDYIELVNPVASEQALKDCNKISHLGLNAKVLTHTRCHMTDVAAAVRSGVDGVFNIYMATSPILSQHSHGKGIDAVVETAREVIEYVMRHKLEVRFSCEDAFRSNVDDLLTIYSKIDALGVHRVGIADTVGVATPDQVFEVVKKVRSVIRPETGIEFHTHNDTGCCIANAYMALLAGATHIDTCVLGIGERNGITPLGGFLGRMYTLDKEHVKKRYDLQVLNHLERYVSRAAGVTVPFNNYITGSSAFTHKAGVHSKAVMSNPSAYEVIDPADFGVLRNIQFAHRLTGWNAIYQRSKQLQLDLSDDQVKAATAMIKNLADERNVTLEQVDSVLLELAAVPQTSSSKISSFAKDTSKLSPELAAAAKAAAEALALFEREAAKEAITKIQEASLAKVKKQPTVILKVEGHIFDTRCINEIFDVLVDSPCKFEISHLDVPTKNELTSVAFLKVWAENAKDLQTVKTSVQALVSHSYKDTCVLSEADLSDLPQRKQD</sequence>
<dbReference type="PROSITE" id="PS50991">
    <property type="entry name" value="PYR_CT"/>
    <property type="match status" value="1"/>
</dbReference>
<dbReference type="Gene3D" id="3.30.70.2690">
    <property type="entry name" value="LOR/SDH bifunctional enzyme, conserved domain"/>
    <property type="match status" value="1"/>
</dbReference>
<keyword evidence="9" id="KW-0520">NAD</keyword>
<evidence type="ECO:0000256" key="4">
    <source>
        <dbReference type="ARBA" id="ARBA00012974"/>
    </source>
</evidence>
<dbReference type="SUPFAM" id="SSF51569">
    <property type="entry name" value="Aldolase"/>
    <property type="match status" value="1"/>
</dbReference>
<evidence type="ECO:0000256" key="5">
    <source>
        <dbReference type="ARBA" id="ARBA00022605"/>
    </source>
</evidence>
<reference evidence="14" key="1">
    <citation type="journal article" date="2020" name="J. Eukaryot. Microbiol.">
        <title>De novo Sequencing, Assembly and Annotation of the Transcriptome for the Free-Living Testate Amoeba Arcella intermedia.</title>
        <authorList>
            <person name="Ribeiro G.M."/>
            <person name="Porfirio-Sousa A.L."/>
            <person name="Maurer-Alcala X.X."/>
            <person name="Katz L.A."/>
            <person name="Lahr D.J.G."/>
        </authorList>
    </citation>
    <scope>NUCLEOTIDE SEQUENCE</scope>
</reference>
<keyword evidence="11" id="KW-0464">Manganese</keyword>